<dbReference type="STRING" id="1122170.GCA_000701265_02995"/>
<evidence type="ECO:0000313" key="3">
    <source>
        <dbReference type="Proteomes" id="UP000255297"/>
    </source>
</evidence>
<name>A0A378LUU9_9GAMM</name>
<reference evidence="2 3" key="1">
    <citation type="submission" date="2018-06" db="EMBL/GenBank/DDBJ databases">
        <authorList>
            <consortium name="Pathogen Informatics"/>
            <person name="Doyle S."/>
        </authorList>
    </citation>
    <scope>NUCLEOTIDE SEQUENCE [LARGE SCALE GENOMIC DNA]</scope>
    <source>
        <strain evidence="2 3">NCTC11532</strain>
    </source>
</reference>
<dbReference type="OrthoDB" id="5639121at2"/>
<accession>A0A378LUU9</accession>
<dbReference type="Proteomes" id="UP000255297">
    <property type="component" value="Unassembled WGS sequence"/>
</dbReference>
<protein>
    <submittedName>
        <fullName evidence="2">Uncharacterized protein</fullName>
    </submittedName>
</protein>
<sequence length="64" mass="7663">MKTYINPQPHAVERVNKMKNQKKPTIQNENKIENTGPEQSDKEIFEKNAEEQAWEKSLYKHKHQ</sequence>
<proteinExistence type="predicted"/>
<evidence type="ECO:0000256" key="1">
    <source>
        <dbReference type="SAM" id="MobiDB-lite"/>
    </source>
</evidence>
<gene>
    <name evidence="2" type="ORF">NCTC11532_02744</name>
</gene>
<organism evidence="2 3">
    <name type="scientific">Legionella wadsworthii</name>
    <dbReference type="NCBI Taxonomy" id="28088"/>
    <lineage>
        <taxon>Bacteria</taxon>
        <taxon>Pseudomonadati</taxon>
        <taxon>Pseudomonadota</taxon>
        <taxon>Gammaproteobacteria</taxon>
        <taxon>Legionellales</taxon>
        <taxon>Legionellaceae</taxon>
        <taxon>Legionella</taxon>
    </lineage>
</organism>
<feature type="region of interest" description="Disordered" evidence="1">
    <location>
        <begin position="19"/>
        <end position="43"/>
    </location>
</feature>
<dbReference type="EMBL" id="UGPB01000001">
    <property type="protein sequence ID" value="STY31120.1"/>
    <property type="molecule type" value="Genomic_DNA"/>
</dbReference>
<dbReference type="AlphaFoldDB" id="A0A378LUU9"/>
<evidence type="ECO:0000313" key="2">
    <source>
        <dbReference type="EMBL" id="STY31120.1"/>
    </source>
</evidence>
<dbReference type="RefSeq" id="WP_031564014.1">
    <property type="nucleotide sequence ID" value="NZ_CAAAIS010000009.1"/>
</dbReference>
<keyword evidence="3" id="KW-1185">Reference proteome</keyword>